<dbReference type="Pfam" id="PF00732">
    <property type="entry name" value="GMC_oxred_N"/>
    <property type="match status" value="1"/>
</dbReference>
<keyword evidence="2" id="KW-0285">Flavoprotein</keyword>
<dbReference type="InterPro" id="IPR036188">
    <property type="entry name" value="FAD/NAD-bd_sf"/>
</dbReference>
<evidence type="ECO:0000313" key="5">
    <source>
        <dbReference type="Proteomes" id="UP000266188"/>
    </source>
</evidence>
<dbReference type="GO" id="GO:0050660">
    <property type="term" value="F:flavin adenine dinucleotide binding"/>
    <property type="evidence" value="ECO:0007669"/>
    <property type="project" value="InterPro"/>
</dbReference>
<dbReference type="SUPFAM" id="SSF51905">
    <property type="entry name" value="FAD/NAD(P)-binding domain"/>
    <property type="match status" value="1"/>
</dbReference>
<protein>
    <submittedName>
        <fullName evidence="4">GMC oxidoreductase</fullName>
    </submittedName>
</protein>
<accession>A0A3A2ZGP6</accession>
<dbReference type="InterPro" id="IPR012132">
    <property type="entry name" value="GMC_OxRdtase"/>
</dbReference>
<keyword evidence="2" id="KW-0274">FAD</keyword>
<dbReference type="PANTHER" id="PTHR11552">
    <property type="entry name" value="GLUCOSE-METHANOL-CHOLINE GMC OXIDOREDUCTASE"/>
    <property type="match status" value="1"/>
</dbReference>
<dbReference type="EMBL" id="MVGC01000172">
    <property type="protein sequence ID" value="RJE22358.1"/>
    <property type="molecule type" value="Genomic_DNA"/>
</dbReference>
<dbReference type="STRING" id="2070753.A0A3A2ZGP6"/>
<reference evidence="5" key="1">
    <citation type="submission" date="2017-02" db="EMBL/GenBank/DDBJ databases">
        <authorList>
            <person name="Tafer H."/>
            <person name="Lopandic K."/>
        </authorList>
    </citation>
    <scope>NUCLEOTIDE SEQUENCE [LARGE SCALE GENOMIC DNA]</scope>
    <source>
        <strain evidence="5">CBS 366.77</strain>
    </source>
</reference>
<comment type="caution">
    <text evidence="4">The sequence shown here is derived from an EMBL/GenBank/DDBJ whole genome shotgun (WGS) entry which is preliminary data.</text>
</comment>
<evidence type="ECO:0000256" key="2">
    <source>
        <dbReference type="RuleBase" id="RU003968"/>
    </source>
</evidence>
<organism evidence="4 5">
    <name type="scientific">Aspergillus sclerotialis</name>
    <dbReference type="NCBI Taxonomy" id="2070753"/>
    <lineage>
        <taxon>Eukaryota</taxon>
        <taxon>Fungi</taxon>
        <taxon>Dikarya</taxon>
        <taxon>Ascomycota</taxon>
        <taxon>Pezizomycotina</taxon>
        <taxon>Eurotiomycetes</taxon>
        <taxon>Eurotiomycetidae</taxon>
        <taxon>Eurotiales</taxon>
        <taxon>Aspergillaceae</taxon>
        <taxon>Aspergillus</taxon>
        <taxon>Aspergillus subgen. Polypaecilum</taxon>
    </lineage>
</organism>
<keyword evidence="5" id="KW-1185">Reference proteome</keyword>
<evidence type="ECO:0000313" key="4">
    <source>
        <dbReference type="EMBL" id="RJE22358.1"/>
    </source>
</evidence>
<evidence type="ECO:0000256" key="1">
    <source>
        <dbReference type="ARBA" id="ARBA00010790"/>
    </source>
</evidence>
<dbReference type="GO" id="GO:0016614">
    <property type="term" value="F:oxidoreductase activity, acting on CH-OH group of donors"/>
    <property type="evidence" value="ECO:0007669"/>
    <property type="project" value="InterPro"/>
</dbReference>
<proteinExistence type="inferred from homology"/>
<gene>
    <name evidence="4" type="ORF">PHISCL_05300</name>
</gene>
<dbReference type="OrthoDB" id="269227at2759"/>
<dbReference type="InterPro" id="IPR000172">
    <property type="entry name" value="GMC_OxRdtase_N"/>
</dbReference>
<dbReference type="Pfam" id="PF05199">
    <property type="entry name" value="GMC_oxred_C"/>
    <property type="match status" value="1"/>
</dbReference>
<dbReference type="Proteomes" id="UP000266188">
    <property type="component" value="Unassembled WGS sequence"/>
</dbReference>
<dbReference type="PIRSF" id="PIRSF000137">
    <property type="entry name" value="Alcohol_oxidase"/>
    <property type="match status" value="1"/>
</dbReference>
<dbReference type="InterPro" id="IPR007867">
    <property type="entry name" value="GMC_OxRtase_C"/>
</dbReference>
<sequence>MGLCTLEEFLKTSYDYIIVGGGTAGLVVAARLSEDPNVMVGILEAGPDRRDDPLVTTPALFLQMVGKPEYDWMLKTVPQKGNVNKIHAQSRGKMLGGSSAINAMMYVRGSEADYNDWSAFGSGWSWPELAPYFRKHETLDDEIKDKDRAFQLFQREAHGQNGPIHTSFNHWRIPVENNFIQACEDISGIHARPVDAWGGDHIGFCSSLVTIDKTKNKGTRSYSASAYFTSNEQRPNLRVLTEALACRIILENKVATGIRFRHSGNIHEVRSRTEVILSCGVYKTPQLLELSGIGDPSILQSAGIACKIALPGVGMNLQDHVLTGALYELADGVTSIDSLQKPDIQAEHFKSYEEDRTGALAATGCCMGFLPYSSLVSKEELDETCRKISESAGEQPFRQKQLSQVVNQLRNPTSANLQIALLSATTSLEKGACDQTQLIQPGGTDTGRDGLTIVACLQYPSSRGTVHITSSDPTDDPAIDPAYLTHPSDVAILAAGLGFIERVTQSPMLRDQVRRRIEPEPSVDLLNYSQAEKEVRRRCMTEYHPCGTCAMGEVVDEQLKVKGVHGLRVVDASVFPGHVSGNILSSVYAVAEKAADIIKEGVSKTKL</sequence>
<feature type="domain" description="Glucose-methanol-choline oxidoreductase N-terminal" evidence="3">
    <location>
        <begin position="92"/>
        <end position="115"/>
    </location>
</feature>
<dbReference type="Gene3D" id="3.50.50.60">
    <property type="entry name" value="FAD/NAD(P)-binding domain"/>
    <property type="match status" value="1"/>
</dbReference>
<dbReference type="PROSITE" id="PS00623">
    <property type="entry name" value="GMC_OXRED_1"/>
    <property type="match status" value="1"/>
</dbReference>
<dbReference type="PANTHER" id="PTHR11552:SF210">
    <property type="entry name" value="GLUCOSE-METHANOL-CHOLINE OXIDOREDUCTASE N-TERMINAL DOMAIN-CONTAINING PROTEIN-RELATED"/>
    <property type="match status" value="1"/>
</dbReference>
<dbReference type="SUPFAM" id="SSF54373">
    <property type="entry name" value="FAD-linked reductases, C-terminal domain"/>
    <property type="match status" value="1"/>
</dbReference>
<dbReference type="AlphaFoldDB" id="A0A3A2ZGP6"/>
<name>A0A3A2ZGP6_9EURO</name>
<evidence type="ECO:0000259" key="3">
    <source>
        <dbReference type="PROSITE" id="PS00623"/>
    </source>
</evidence>
<comment type="similarity">
    <text evidence="1 2">Belongs to the GMC oxidoreductase family.</text>
</comment>
<dbReference type="Gene3D" id="3.30.560.10">
    <property type="entry name" value="Glucose Oxidase, domain 3"/>
    <property type="match status" value="1"/>
</dbReference>